<dbReference type="Proteomes" id="UP000825078">
    <property type="component" value="Chromosome"/>
</dbReference>
<dbReference type="AlphaFoldDB" id="A0A380BK25"/>
<gene>
    <name evidence="2" type="ORF">NCTC10738_03322</name>
    <name evidence="1" type="ORF">TUM17379_26820</name>
</gene>
<reference evidence="2 3" key="1">
    <citation type="submission" date="2018-06" db="EMBL/GenBank/DDBJ databases">
        <authorList>
            <consortium name="Pathogen Informatics"/>
            <person name="Doyle S."/>
        </authorList>
    </citation>
    <scope>NUCLEOTIDE SEQUENCE [LARGE SCALE GENOMIC DNA]</scope>
    <source>
        <strain evidence="2 3">NCTC10738</strain>
    </source>
</reference>
<dbReference type="EMBL" id="AP024613">
    <property type="protein sequence ID" value="BCV45664.1"/>
    <property type="molecule type" value="Genomic_DNA"/>
</dbReference>
<keyword evidence="3" id="KW-1185">Reference proteome</keyword>
<dbReference type="Proteomes" id="UP000254069">
    <property type="component" value="Unassembled WGS sequence"/>
</dbReference>
<reference evidence="1" key="2">
    <citation type="submission" date="2021-05" db="EMBL/GenBank/DDBJ databases">
        <title>Molecular characterization for Shewanella algae harboring chromosomal blaOXA-55-like strains isolated from clinical and environment sample.</title>
        <authorList>
            <person name="Ohama Y."/>
            <person name="Aoki K."/>
            <person name="Harada S."/>
            <person name="Moriya K."/>
            <person name="Ishii Y."/>
            <person name="Tateda K."/>
        </authorList>
    </citation>
    <scope>NUCLEOTIDE SEQUENCE</scope>
    <source>
        <strain evidence="1">TUM17379</strain>
    </source>
</reference>
<dbReference type="KEGG" id="salg:BS332_20890"/>
<evidence type="ECO:0000313" key="2">
    <source>
        <dbReference type="EMBL" id="SUJ01786.1"/>
    </source>
</evidence>
<dbReference type="EMBL" id="UGYO01000002">
    <property type="protein sequence ID" value="SUJ01786.1"/>
    <property type="molecule type" value="Genomic_DNA"/>
</dbReference>
<evidence type="ECO:0000313" key="3">
    <source>
        <dbReference type="Proteomes" id="UP000254069"/>
    </source>
</evidence>
<organism evidence="2 3">
    <name type="scientific">Shewanella algae</name>
    <dbReference type="NCBI Taxonomy" id="38313"/>
    <lineage>
        <taxon>Bacteria</taxon>
        <taxon>Pseudomonadati</taxon>
        <taxon>Pseudomonadota</taxon>
        <taxon>Gammaproteobacteria</taxon>
        <taxon>Alteromonadales</taxon>
        <taxon>Shewanellaceae</taxon>
        <taxon>Shewanella</taxon>
    </lineage>
</organism>
<evidence type="ECO:0000313" key="1">
    <source>
        <dbReference type="EMBL" id="BCV45664.1"/>
    </source>
</evidence>
<accession>A0A380BK25</accession>
<dbReference type="RefSeq" id="WP_025890086.1">
    <property type="nucleotide sequence ID" value="NZ_AP024609.1"/>
</dbReference>
<sequence length="93" mass="10438">MKQYFVHNGFSAGSGKLPADPQLISEQDADKLMQFAGLEPKHVGNLTPPAQFAEEGDWLFRLFANNRFLCYADPTLFSHACPRKKGEPLALNW</sequence>
<name>A0A380BK25_9GAMM</name>
<proteinExistence type="predicted"/>
<protein>
    <submittedName>
        <fullName evidence="2">Uncharacterized protein</fullName>
    </submittedName>
</protein>